<dbReference type="Proteomes" id="UP000612585">
    <property type="component" value="Unassembled WGS sequence"/>
</dbReference>
<dbReference type="RefSeq" id="WP_204014748.1">
    <property type="nucleotide sequence ID" value="NZ_BOPG01000138.1"/>
</dbReference>
<protein>
    <recommendedName>
        <fullName evidence="4">Secreted protein</fullName>
    </recommendedName>
</protein>
<keyword evidence="1" id="KW-0812">Transmembrane</keyword>
<accession>A0A8J4EAL9</accession>
<sequence>MIESTDGGGMTGSLDQISPLIGVVVGALLSFTATSLGERTRWRRSQQTRWDSDRLEAYAAYGEAVKRYIFIITRIAAGRGLPSGSLAIDPVVGLQELELAASERSHKWETMLLLGDADTIAAARQWQQSAWRLDPFALGCNSSPDEWSRALAATGTARDEFYVAARRGLGISHTLADL</sequence>
<proteinExistence type="predicted"/>
<dbReference type="EMBL" id="BOPG01000138">
    <property type="protein sequence ID" value="GIJ64917.1"/>
    <property type="molecule type" value="Genomic_DNA"/>
</dbReference>
<evidence type="ECO:0000313" key="2">
    <source>
        <dbReference type="EMBL" id="GIJ64917.1"/>
    </source>
</evidence>
<keyword evidence="3" id="KW-1185">Reference proteome</keyword>
<organism evidence="2 3">
    <name type="scientific">Virgisporangium aurantiacum</name>
    <dbReference type="NCBI Taxonomy" id="175570"/>
    <lineage>
        <taxon>Bacteria</taxon>
        <taxon>Bacillati</taxon>
        <taxon>Actinomycetota</taxon>
        <taxon>Actinomycetes</taxon>
        <taxon>Micromonosporales</taxon>
        <taxon>Micromonosporaceae</taxon>
        <taxon>Virgisporangium</taxon>
    </lineage>
</organism>
<feature type="transmembrane region" description="Helical" evidence="1">
    <location>
        <begin position="20"/>
        <end position="37"/>
    </location>
</feature>
<reference evidence="2" key="1">
    <citation type="submission" date="2021-01" db="EMBL/GenBank/DDBJ databases">
        <title>Whole genome shotgun sequence of Virgisporangium aurantiacum NBRC 16421.</title>
        <authorList>
            <person name="Komaki H."/>
            <person name="Tamura T."/>
        </authorList>
    </citation>
    <scope>NUCLEOTIDE SEQUENCE</scope>
    <source>
        <strain evidence="2">NBRC 16421</strain>
    </source>
</reference>
<keyword evidence="1" id="KW-0472">Membrane</keyword>
<dbReference type="AlphaFoldDB" id="A0A8J4EAL9"/>
<evidence type="ECO:0008006" key="4">
    <source>
        <dbReference type="Google" id="ProtNLM"/>
    </source>
</evidence>
<comment type="caution">
    <text evidence="2">The sequence shown here is derived from an EMBL/GenBank/DDBJ whole genome shotgun (WGS) entry which is preliminary data.</text>
</comment>
<evidence type="ECO:0000256" key="1">
    <source>
        <dbReference type="SAM" id="Phobius"/>
    </source>
</evidence>
<evidence type="ECO:0000313" key="3">
    <source>
        <dbReference type="Proteomes" id="UP000612585"/>
    </source>
</evidence>
<name>A0A8J4EAL9_9ACTN</name>
<keyword evidence="1" id="KW-1133">Transmembrane helix</keyword>
<gene>
    <name evidence="2" type="ORF">Vau01_124330</name>
</gene>